<name>A0A164KEL3_9CRUS</name>
<organism evidence="1 2">
    <name type="scientific">Daphnia magna</name>
    <dbReference type="NCBI Taxonomy" id="35525"/>
    <lineage>
        <taxon>Eukaryota</taxon>
        <taxon>Metazoa</taxon>
        <taxon>Ecdysozoa</taxon>
        <taxon>Arthropoda</taxon>
        <taxon>Crustacea</taxon>
        <taxon>Branchiopoda</taxon>
        <taxon>Diplostraca</taxon>
        <taxon>Cladocera</taxon>
        <taxon>Anomopoda</taxon>
        <taxon>Daphniidae</taxon>
        <taxon>Daphnia</taxon>
    </lineage>
</organism>
<dbReference type="EMBL" id="LRGB01003325">
    <property type="protein sequence ID" value="KZS03197.1"/>
    <property type="molecule type" value="Genomic_DNA"/>
</dbReference>
<evidence type="ECO:0000313" key="2">
    <source>
        <dbReference type="Proteomes" id="UP000076858"/>
    </source>
</evidence>
<dbReference type="AlphaFoldDB" id="A0A164KEL3"/>
<evidence type="ECO:0000313" key="1">
    <source>
        <dbReference type="EMBL" id="KZS03197.1"/>
    </source>
</evidence>
<proteinExistence type="predicted"/>
<keyword evidence="2" id="KW-1185">Reference proteome</keyword>
<protein>
    <submittedName>
        <fullName evidence="1">Uncharacterized protein</fullName>
    </submittedName>
</protein>
<sequence>MTSLRKEPSTVRVTWPDFENWNLTDMTKINGISTTFRIFTIRLAMRLMYNRFISRTLGFPECHGDEGIDVC</sequence>
<reference evidence="1 2" key="1">
    <citation type="submission" date="2016-03" db="EMBL/GenBank/DDBJ databases">
        <title>EvidentialGene: Evidence-directed Construction of Genes on Genomes.</title>
        <authorList>
            <person name="Gilbert D.G."/>
            <person name="Choi J.-H."/>
            <person name="Mockaitis K."/>
            <person name="Colbourne J."/>
            <person name="Pfrender M."/>
        </authorList>
    </citation>
    <scope>NUCLEOTIDE SEQUENCE [LARGE SCALE GENOMIC DNA]</scope>
    <source>
        <strain evidence="1 2">Xinb3</strain>
        <tissue evidence="1">Complete organism</tissue>
    </source>
</reference>
<gene>
    <name evidence="1" type="ORF">APZ42_034072</name>
</gene>
<accession>A0A164KEL3</accession>
<comment type="caution">
    <text evidence="1">The sequence shown here is derived from an EMBL/GenBank/DDBJ whole genome shotgun (WGS) entry which is preliminary data.</text>
</comment>
<dbReference type="Proteomes" id="UP000076858">
    <property type="component" value="Unassembled WGS sequence"/>
</dbReference>